<evidence type="ECO:0000256" key="1">
    <source>
        <dbReference type="SAM" id="Phobius"/>
    </source>
</evidence>
<sequence length="166" mass="18707">MTDMNELILEQLSIIIFSILLIVLVLLIMMIVQATKMRKLRKNYDNLMSSTGVEDLESLLFQLKVQMDSIEDMQAENKDDIRKALTKLNQVQGKIGVKRYNAYGERGTDLSFSVAMLNEQSDGLVLTGLYNRDGSYVYAKPLKGGESTYSLSNEEKEAIVLAQQEA</sequence>
<name>A0ABR8T266_9BACL</name>
<dbReference type="Pfam" id="PF14584">
    <property type="entry name" value="DUF4446"/>
    <property type="match status" value="1"/>
</dbReference>
<organism evidence="2 3">
    <name type="scientific">Paenibacillus gallinarum</name>
    <dbReference type="NCBI Taxonomy" id="2762232"/>
    <lineage>
        <taxon>Bacteria</taxon>
        <taxon>Bacillati</taxon>
        <taxon>Bacillota</taxon>
        <taxon>Bacilli</taxon>
        <taxon>Bacillales</taxon>
        <taxon>Paenibacillaceae</taxon>
        <taxon>Paenibacillus</taxon>
    </lineage>
</organism>
<comment type="caution">
    <text evidence="2">The sequence shown here is derived from an EMBL/GenBank/DDBJ whole genome shotgun (WGS) entry which is preliminary data.</text>
</comment>
<reference evidence="2 3" key="1">
    <citation type="submission" date="2020-08" db="EMBL/GenBank/DDBJ databases">
        <title>A Genomic Blueprint of the Chicken Gut Microbiome.</title>
        <authorList>
            <person name="Gilroy R."/>
            <person name="Ravi A."/>
            <person name="Getino M."/>
            <person name="Pursley I."/>
            <person name="Horton D.L."/>
            <person name="Alikhan N.-F."/>
            <person name="Baker D."/>
            <person name="Gharbi K."/>
            <person name="Hall N."/>
            <person name="Watson M."/>
            <person name="Adriaenssens E.M."/>
            <person name="Foster-Nyarko E."/>
            <person name="Jarju S."/>
            <person name="Secka A."/>
            <person name="Antonio M."/>
            <person name="Oren A."/>
            <person name="Chaudhuri R."/>
            <person name="La Ragione R.M."/>
            <person name="Hildebrand F."/>
            <person name="Pallen M.J."/>
        </authorList>
    </citation>
    <scope>NUCLEOTIDE SEQUENCE [LARGE SCALE GENOMIC DNA]</scope>
    <source>
        <strain evidence="2 3">Sa2BVA9</strain>
    </source>
</reference>
<feature type="transmembrane region" description="Helical" evidence="1">
    <location>
        <begin position="12"/>
        <end position="32"/>
    </location>
</feature>
<keyword evidence="1" id="KW-1133">Transmembrane helix</keyword>
<keyword evidence="3" id="KW-1185">Reference proteome</keyword>
<dbReference type="Proteomes" id="UP000608071">
    <property type="component" value="Unassembled WGS sequence"/>
</dbReference>
<dbReference type="InterPro" id="IPR027981">
    <property type="entry name" value="DUF4446"/>
</dbReference>
<proteinExistence type="predicted"/>
<keyword evidence="1" id="KW-0472">Membrane</keyword>
<evidence type="ECO:0000313" key="2">
    <source>
        <dbReference type="EMBL" id="MBD7969858.1"/>
    </source>
</evidence>
<gene>
    <name evidence="2" type="ORF">H9647_17495</name>
</gene>
<evidence type="ECO:0000313" key="3">
    <source>
        <dbReference type="Proteomes" id="UP000608071"/>
    </source>
</evidence>
<protein>
    <submittedName>
        <fullName evidence="2">DUF4446 family protein</fullName>
    </submittedName>
</protein>
<accession>A0ABR8T266</accession>
<dbReference type="RefSeq" id="WP_191802379.1">
    <property type="nucleotide sequence ID" value="NZ_JACSQL010000009.1"/>
</dbReference>
<keyword evidence="1" id="KW-0812">Transmembrane</keyword>
<dbReference type="EMBL" id="JACSQL010000009">
    <property type="protein sequence ID" value="MBD7969858.1"/>
    <property type="molecule type" value="Genomic_DNA"/>
</dbReference>